<comment type="caution">
    <text evidence="2">The sequence shown here is derived from an EMBL/GenBank/DDBJ whole genome shotgun (WGS) entry which is preliminary data.</text>
</comment>
<feature type="region of interest" description="Disordered" evidence="1">
    <location>
        <begin position="1"/>
        <end position="23"/>
    </location>
</feature>
<dbReference type="OrthoDB" id="308255at2759"/>
<organism evidence="2 4">
    <name type="scientific">Paramecium pentaurelia</name>
    <dbReference type="NCBI Taxonomy" id="43138"/>
    <lineage>
        <taxon>Eukaryota</taxon>
        <taxon>Sar</taxon>
        <taxon>Alveolata</taxon>
        <taxon>Ciliophora</taxon>
        <taxon>Intramacronucleata</taxon>
        <taxon>Oligohymenophorea</taxon>
        <taxon>Peniculida</taxon>
        <taxon>Parameciidae</taxon>
        <taxon>Paramecium</taxon>
    </lineage>
</organism>
<reference evidence="2" key="1">
    <citation type="submission" date="2021-01" db="EMBL/GenBank/DDBJ databases">
        <authorList>
            <consortium name="Genoscope - CEA"/>
            <person name="William W."/>
        </authorList>
    </citation>
    <scope>NUCLEOTIDE SEQUENCE</scope>
</reference>
<evidence type="ECO:0000313" key="3">
    <source>
        <dbReference type="EMBL" id="CAD8158791.1"/>
    </source>
</evidence>
<proteinExistence type="predicted"/>
<sequence>MDYSKKFIMKGQKKQNKQKLEQQENELIDEVEKVNLDDQEQEDTDQNVQIKEGNVQGDDCIEVGTVESNDFQQEQEQQQKEEDQLEQQDEQQQEQQLEQDESNNDKQTQNKVVKPAGCIKIIKKIKQITQNGVKMKQITYVFKMKDGTEQTQIILE</sequence>
<evidence type="ECO:0000256" key="1">
    <source>
        <dbReference type="SAM" id="MobiDB-lite"/>
    </source>
</evidence>
<dbReference type="Proteomes" id="UP000689195">
    <property type="component" value="Unassembled WGS sequence"/>
</dbReference>
<gene>
    <name evidence="2" type="ORF">PPENT_87.1.T0240136</name>
    <name evidence="3" type="ORF">PPENT_87.1.T0320160</name>
</gene>
<dbReference type="EMBL" id="CAJJDO010000024">
    <property type="protein sequence ID" value="CAD8153301.1"/>
    <property type="molecule type" value="Genomic_DNA"/>
</dbReference>
<accession>A0A8S1TGQ1</accession>
<feature type="compositionally biased region" description="Acidic residues" evidence="1">
    <location>
        <begin position="83"/>
        <end position="102"/>
    </location>
</feature>
<feature type="compositionally biased region" description="Basic residues" evidence="1">
    <location>
        <begin position="7"/>
        <end position="17"/>
    </location>
</feature>
<feature type="region of interest" description="Disordered" evidence="1">
    <location>
        <begin position="35"/>
        <end position="111"/>
    </location>
</feature>
<name>A0A8S1TGQ1_9CILI</name>
<evidence type="ECO:0000313" key="4">
    <source>
        <dbReference type="Proteomes" id="UP000689195"/>
    </source>
</evidence>
<keyword evidence="4" id="KW-1185">Reference proteome</keyword>
<dbReference type="EMBL" id="CAJJDO010000032">
    <property type="protein sequence ID" value="CAD8158791.1"/>
    <property type="molecule type" value="Genomic_DNA"/>
</dbReference>
<protein>
    <submittedName>
        <fullName evidence="2">Uncharacterized protein</fullName>
    </submittedName>
</protein>
<evidence type="ECO:0000313" key="2">
    <source>
        <dbReference type="EMBL" id="CAD8153301.1"/>
    </source>
</evidence>
<dbReference type="AlphaFoldDB" id="A0A8S1TGQ1"/>